<name>A0A0G4INB6_PLABS</name>
<reference evidence="4 6" key="2">
    <citation type="submission" date="2018-03" db="EMBL/GenBank/DDBJ databases">
        <authorList>
            <person name="Fogelqvist J."/>
        </authorList>
    </citation>
    <scope>NUCLEOTIDE SEQUENCE [LARGE SCALE GENOMIC DNA]</scope>
</reference>
<dbReference type="EMBL" id="OVEO01000015">
    <property type="protein sequence ID" value="SPR00651.1"/>
    <property type="molecule type" value="Genomic_DNA"/>
</dbReference>
<dbReference type="STRING" id="37360.A0A0G4INB6"/>
<dbReference type="GO" id="GO:0008408">
    <property type="term" value="F:3'-5' exonuclease activity"/>
    <property type="evidence" value="ECO:0007669"/>
    <property type="project" value="InterPro"/>
</dbReference>
<dbReference type="SUPFAM" id="SSF56672">
    <property type="entry name" value="DNA/RNA polymerases"/>
    <property type="match status" value="1"/>
</dbReference>
<organism evidence="3 5">
    <name type="scientific">Plasmodiophora brassicae</name>
    <name type="common">Clubroot disease agent</name>
    <dbReference type="NCBI Taxonomy" id="37360"/>
    <lineage>
        <taxon>Eukaryota</taxon>
        <taxon>Sar</taxon>
        <taxon>Rhizaria</taxon>
        <taxon>Endomyxa</taxon>
        <taxon>Phytomyxea</taxon>
        <taxon>Plasmodiophorida</taxon>
        <taxon>Plasmodiophoridae</taxon>
        <taxon>Plasmodiophora</taxon>
    </lineage>
</organism>
<dbReference type="OrthoDB" id="275278at2759"/>
<keyword evidence="4" id="KW-0496">Mitochondrion</keyword>
<reference evidence="3 5" key="1">
    <citation type="submission" date="2015-02" db="EMBL/GenBank/DDBJ databases">
        <authorList>
            <person name="Chooi Y.-H."/>
        </authorList>
    </citation>
    <scope>NUCLEOTIDE SEQUENCE [LARGE SCALE GENOMIC DNA]</scope>
    <source>
        <strain evidence="3">E3</strain>
    </source>
</reference>
<keyword evidence="5" id="KW-1185">Reference proteome</keyword>
<evidence type="ECO:0000313" key="6">
    <source>
        <dbReference type="Proteomes" id="UP000290189"/>
    </source>
</evidence>
<dbReference type="SMART" id="SM00482">
    <property type="entry name" value="POLAc"/>
    <property type="match status" value="1"/>
</dbReference>
<evidence type="ECO:0000313" key="5">
    <source>
        <dbReference type="Proteomes" id="UP000039324"/>
    </source>
</evidence>
<accession>A0A0G4INB6</accession>
<geneLocation type="mitochondrion" evidence="4"/>
<dbReference type="Proteomes" id="UP000290189">
    <property type="component" value="Unassembled WGS sequence"/>
</dbReference>
<dbReference type="InterPro" id="IPR012337">
    <property type="entry name" value="RNaseH-like_sf"/>
</dbReference>
<dbReference type="PANTHER" id="PTHR10133">
    <property type="entry name" value="DNA POLYMERASE I"/>
    <property type="match status" value="1"/>
</dbReference>
<evidence type="ECO:0000259" key="2">
    <source>
        <dbReference type="SMART" id="SM00482"/>
    </source>
</evidence>
<dbReference type="GO" id="GO:0003887">
    <property type="term" value="F:DNA-directed DNA polymerase activity"/>
    <property type="evidence" value="ECO:0007669"/>
    <property type="project" value="InterPro"/>
</dbReference>
<dbReference type="GO" id="GO:0003677">
    <property type="term" value="F:DNA binding"/>
    <property type="evidence" value="ECO:0007669"/>
    <property type="project" value="InterPro"/>
</dbReference>
<dbReference type="Gene3D" id="1.10.150.20">
    <property type="entry name" value="5' to 3' exonuclease, C-terminal subdomain"/>
    <property type="match status" value="1"/>
</dbReference>
<dbReference type="InterPro" id="IPR036397">
    <property type="entry name" value="RNaseH_sf"/>
</dbReference>
<dbReference type="Pfam" id="PF01612">
    <property type="entry name" value="DNA_pol_A_exo1"/>
    <property type="match status" value="1"/>
</dbReference>
<protein>
    <recommendedName>
        <fullName evidence="2">DNA-directed DNA polymerase family A palm domain-containing protein</fullName>
    </recommendedName>
</protein>
<dbReference type="SUPFAM" id="SSF53098">
    <property type="entry name" value="Ribonuclease H-like"/>
    <property type="match status" value="1"/>
</dbReference>
<dbReference type="InterPro" id="IPR043502">
    <property type="entry name" value="DNA/RNA_pol_sf"/>
</dbReference>
<feature type="domain" description="DNA-directed DNA polymerase family A palm" evidence="2">
    <location>
        <begin position="494"/>
        <end position="721"/>
    </location>
</feature>
<proteinExistence type="predicted"/>
<dbReference type="GO" id="GO:0006261">
    <property type="term" value="P:DNA-templated DNA replication"/>
    <property type="evidence" value="ECO:0007669"/>
    <property type="project" value="InterPro"/>
</dbReference>
<evidence type="ECO:0000256" key="1">
    <source>
        <dbReference type="ARBA" id="ARBA00022705"/>
    </source>
</evidence>
<dbReference type="CDD" id="cd06139">
    <property type="entry name" value="DNA_polA_I_Ecoli_like_exo"/>
    <property type="match status" value="1"/>
</dbReference>
<dbReference type="InterPro" id="IPR002562">
    <property type="entry name" value="3'-5'_exonuclease_dom"/>
</dbReference>
<dbReference type="Pfam" id="PF00476">
    <property type="entry name" value="DNA_pol_A"/>
    <property type="match status" value="2"/>
</dbReference>
<dbReference type="Gene3D" id="3.30.420.10">
    <property type="entry name" value="Ribonuclease H-like superfamily/Ribonuclease H"/>
    <property type="match status" value="1"/>
</dbReference>
<dbReference type="CDD" id="cd08640">
    <property type="entry name" value="DNA_pol_A_plastid_like"/>
    <property type="match status" value="1"/>
</dbReference>
<gene>
    <name evidence="3" type="ORF">PBRA_005412</name>
    <name evidence="4" type="ORF">PLBR_LOCUS7866</name>
</gene>
<dbReference type="PRINTS" id="PR00868">
    <property type="entry name" value="DNAPOLI"/>
</dbReference>
<sequence>MLWCVCRTAAARCGAATRRLRHLTAAAPAGNTTAPAADAPDGVTVVKCDASARTALSAMRDLIERDPHRQFACDTEAVDIEVKEQSPVGAGRVICATVYAGGDVDFGNGPRLFIDNLDAAEGTLDRFRDFFQSDDYLKVWHNYGFDRHILYNHGIDCHGFSADTMHMARLWDASRTFSGGYSLEKLSEELIGNRKVPIKERFGHKKLKDGSLAKVPVMPDLAQLQRNAETRDEWIDYATNDAEATWKLRRMLEARLRAMPCTEGTTMYDFYNEYWRPFGEILTDMERAGIYVDRGYLSRIQQQAQGEAVTQYAVFLAWVAKQCPDGRFLNPKSKVQLQQLLYAPKGDERVFKTDNTDGYIEPGKTKPLKNRSFVISGMGLPCKARTATGLAQSDANALEKLAGSPLASPPVYGDAYDACGGGVAGHDACVAVDSVIKASSIEKLLNTYIVPLQEQTDSESRIHCSLNLNTETGRLSSRRPNLQNQPSLDKDVYRIRNAFAAPEGKALVVADYGQLELRILAHMARCRSMIDAFKAGGDFHSRTAMGMYDHIKAAVESGEVVLEKGAGVAPDAKLLKDVFGAERRQAKTLNFSIAYGKTASGLARDWRTSIADAKATLQRWYQDRPEVKAWQEFVIQRAKQTGYTRTLMGRYRKLELINSAIASHRGGAERAAINTPIQGGAADVVMKAMIEISRNERLRALGWRMLLQIHDEVIVEGPQESAQEALDLVRRCMEHPFSTPLCVDLVVDAKIVHTWYEAK</sequence>
<dbReference type="Gene3D" id="3.30.70.370">
    <property type="match status" value="1"/>
</dbReference>
<evidence type="ECO:0000313" key="3">
    <source>
        <dbReference type="EMBL" id="CEO96808.1"/>
    </source>
</evidence>
<dbReference type="PANTHER" id="PTHR10133:SF27">
    <property type="entry name" value="DNA POLYMERASE NU"/>
    <property type="match status" value="1"/>
</dbReference>
<dbReference type="Proteomes" id="UP000039324">
    <property type="component" value="Unassembled WGS sequence"/>
</dbReference>
<dbReference type="Gene3D" id="1.20.1060.10">
    <property type="entry name" value="Taq DNA Polymerase, Chain T, domain 4"/>
    <property type="match status" value="1"/>
</dbReference>
<dbReference type="InterPro" id="IPR001098">
    <property type="entry name" value="DNA-dir_DNA_pol_A_palm_dom"/>
</dbReference>
<dbReference type="GO" id="GO:0006302">
    <property type="term" value="P:double-strand break repair"/>
    <property type="evidence" value="ECO:0007669"/>
    <property type="project" value="TreeGrafter"/>
</dbReference>
<dbReference type="EMBL" id="CDSF01000076">
    <property type="protein sequence ID" value="CEO96808.1"/>
    <property type="molecule type" value="Genomic_DNA"/>
</dbReference>
<evidence type="ECO:0000313" key="4">
    <source>
        <dbReference type="EMBL" id="SPR00651.1"/>
    </source>
</evidence>
<dbReference type="OMA" id="QSNAQEW"/>
<keyword evidence="1" id="KW-0235">DNA replication</keyword>
<dbReference type="AlphaFoldDB" id="A0A0G4INB6"/>
<dbReference type="InterPro" id="IPR002298">
    <property type="entry name" value="DNA_polymerase_A"/>
</dbReference>